<sequence>MSMIKIENFRSSLRGRVNNFLSKFQSTFERIEKKAEGTFTENWVKFWKNVFVDYKEVAVDIAKDVKHRPIKAAVLVSTAVFISYLFKSNPSEADYRAAVIRAANDIRLIPPSMQKEEAANFLQYIEQCYNRDLIRRISFGIACIIWVDKYNKDYKNEEAVNKYLAVTNMELFNRIVDIGILNRWFILPKKMEDYDVNF</sequence>
<dbReference type="PANTHER" id="PTHR21435:SF1">
    <property type="entry name" value="MITOCHONDRIAL IMPORT INNER MEMBRANE TRANSLOCASE SUBUNIT TIM29"/>
    <property type="match status" value="1"/>
</dbReference>
<evidence type="ECO:0000313" key="2">
    <source>
        <dbReference type="RefSeq" id="XP_018326028.1"/>
    </source>
</evidence>
<organism evidence="1 2">
    <name type="scientific">Agrilus planipennis</name>
    <name type="common">Emerald ash borer</name>
    <name type="synonym">Agrilus marcopoli</name>
    <dbReference type="NCBI Taxonomy" id="224129"/>
    <lineage>
        <taxon>Eukaryota</taxon>
        <taxon>Metazoa</taxon>
        <taxon>Ecdysozoa</taxon>
        <taxon>Arthropoda</taxon>
        <taxon>Hexapoda</taxon>
        <taxon>Insecta</taxon>
        <taxon>Pterygota</taxon>
        <taxon>Neoptera</taxon>
        <taxon>Endopterygota</taxon>
        <taxon>Coleoptera</taxon>
        <taxon>Polyphaga</taxon>
        <taxon>Elateriformia</taxon>
        <taxon>Buprestoidea</taxon>
        <taxon>Buprestidae</taxon>
        <taxon>Agrilinae</taxon>
        <taxon>Agrilus</taxon>
    </lineage>
</organism>
<dbReference type="GO" id="GO:0042721">
    <property type="term" value="C:TIM22 mitochondrial import inner membrane insertion complex"/>
    <property type="evidence" value="ECO:0007669"/>
    <property type="project" value="InterPro"/>
</dbReference>
<gene>
    <name evidence="2" type="primary">LOC108737593</name>
</gene>
<dbReference type="InterPro" id="IPR019322">
    <property type="entry name" value="TIMM29"/>
</dbReference>
<name>A0A1W4X0V1_AGRPL</name>
<dbReference type="OrthoDB" id="5970620at2759"/>
<dbReference type="RefSeq" id="XP_018326028.1">
    <property type="nucleotide sequence ID" value="XM_018470526.1"/>
</dbReference>
<dbReference type="Pfam" id="PF10171">
    <property type="entry name" value="Tim29"/>
    <property type="match status" value="1"/>
</dbReference>
<evidence type="ECO:0000313" key="1">
    <source>
        <dbReference type="Proteomes" id="UP000192223"/>
    </source>
</evidence>
<reference evidence="2" key="1">
    <citation type="submission" date="2025-08" db="UniProtKB">
        <authorList>
            <consortium name="RefSeq"/>
        </authorList>
    </citation>
    <scope>IDENTIFICATION</scope>
    <source>
        <tissue evidence="2">Entire body</tissue>
    </source>
</reference>
<dbReference type="Proteomes" id="UP000192223">
    <property type="component" value="Unplaced"/>
</dbReference>
<dbReference type="GeneID" id="108737593"/>
<dbReference type="GO" id="GO:0045039">
    <property type="term" value="P:protein insertion into mitochondrial inner membrane"/>
    <property type="evidence" value="ECO:0007669"/>
    <property type="project" value="TreeGrafter"/>
</dbReference>
<dbReference type="PANTHER" id="PTHR21435">
    <property type="entry name" value="MITOCHONDRIAL IMPORT INNER MEMBRANE TRANSLOCASE SUBUNIT TIM29"/>
    <property type="match status" value="1"/>
</dbReference>
<dbReference type="KEGG" id="apln:108737593"/>
<proteinExistence type="predicted"/>
<keyword evidence="1" id="KW-1185">Reference proteome</keyword>
<protein>
    <submittedName>
        <fullName evidence="2">Mitochondrial import inner membrane translocase subunit Tim29-like</fullName>
    </submittedName>
</protein>
<dbReference type="STRING" id="224129.A0A1W4X0V1"/>
<dbReference type="FunCoup" id="A0A1W4X0V1">
    <property type="interactions" value="427"/>
</dbReference>
<dbReference type="AlphaFoldDB" id="A0A1W4X0V1"/>
<accession>A0A1W4X0V1</accession>
<dbReference type="InParanoid" id="A0A1W4X0V1"/>